<dbReference type="RefSeq" id="WP_346099802.1">
    <property type="nucleotide sequence ID" value="NZ_BAAABY010000057.1"/>
</dbReference>
<sequence>MESGPALFSGVTFALFGGGLLLWLVARASLHAPVAHGVSRPLAVTMTALFGTLFLTAGCWLLAVA</sequence>
<reference evidence="2 3" key="1">
    <citation type="journal article" date="2019" name="Int. J. Syst. Evol. Microbiol.">
        <title>The Global Catalogue of Microorganisms (GCM) 10K type strain sequencing project: providing services to taxonomists for standard genome sequencing and annotation.</title>
        <authorList>
            <consortium name="The Broad Institute Genomics Platform"/>
            <consortium name="The Broad Institute Genome Sequencing Center for Infectious Disease"/>
            <person name="Wu L."/>
            <person name="Ma J."/>
        </authorList>
    </citation>
    <scope>NUCLEOTIDE SEQUENCE [LARGE SCALE GENOMIC DNA]</scope>
    <source>
        <strain evidence="2 3">JCM 4805</strain>
    </source>
</reference>
<proteinExistence type="predicted"/>
<keyword evidence="3" id="KW-1185">Reference proteome</keyword>
<evidence type="ECO:0000313" key="3">
    <source>
        <dbReference type="Proteomes" id="UP001500909"/>
    </source>
</evidence>
<name>A0ABN1BHG7_9ACTN</name>
<evidence type="ECO:0000256" key="1">
    <source>
        <dbReference type="SAM" id="Phobius"/>
    </source>
</evidence>
<organism evidence="2 3">
    <name type="scientific">Streptomyces olivaceiscleroticus</name>
    <dbReference type="NCBI Taxonomy" id="68245"/>
    <lineage>
        <taxon>Bacteria</taxon>
        <taxon>Bacillati</taxon>
        <taxon>Actinomycetota</taxon>
        <taxon>Actinomycetes</taxon>
        <taxon>Kitasatosporales</taxon>
        <taxon>Streptomycetaceae</taxon>
        <taxon>Streptomyces</taxon>
    </lineage>
</organism>
<protein>
    <submittedName>
        <fullName evidence="2">Uncharacterized protein</fullName>
    </submittedName>
</protein>
<keyword evidence="1" id="KW-0472">Membrane</keyword>
<keyword evidence="1" id="KW-0812">Transmembrane</keyword>
<feature type="transmembrane region" description="Helical" evidence="1">
    <location>
        <begin position="42"/>
        <end position="63"/>
    </location>
</feature>
<accession>A0ABN1BHG7</accession>
<gene>
    <name evidence="2" type="ORF">GCM10010361_72890</name>
</gene>
<evidence type="ECO:0000313" key="2">
    <source>
        <dbReference type="EMBL" id="GAA0496773.1"/>
    </source>
</evidence>
<dbReference type="EMBL" id="BAAABY010000057">
    <property type="protein sequence ID" value="GAA0496773.1"/>
    <property type="molecule type" value="Genomic_DNA"/>
</dbReference>
<dbReference type="Proteomes" id="UP001500909">
    <property type="component" value="Unassembled WGS sequence"/>
</dbReference>
<feature type="transmembrane region" description="Helical" evidence="1">
    <location>
        <begin position="6"/>
        <end position="30"/>
    </location>
</feature>
<keyword evidence="1" id="KW-1133">Transmembrane helix</keyword>
<comment type="caution">
    <text evidence="2">The sequence shown here is derived from an EMBL/GenBank/DDBJ whole genome shotgun (WGS) entry which is preliminary data.</text>
</comment>